<dbReference type="EMBL" id="JAWDES010000004">
    <property type="protein sequence ID" value="MDU0259146.1"/>
    <property type="molecule type" value="Genomic_DNA"/>
</dbReference>
<accession>A0AAE4LJA4</accession>
<gene>
    <name evidence="1" type="ORF">RVH17_03310</name>
</gene>
<comment type="caution">
    <text evidence="1">The sequence shown here is derived from an EMBL/GenBank/DDBJ whole genome shotgun (WGS) entry which is preliminary data.</text>
</comment>
<proteinExistence type="predicted"/>
<dbReference type="SUPFAM" id="SSF69318">
    <property type="entry name" value="Integrin alpha N-terminal domain"/>
    <property type="match status" value="1"/>
</dbReference>
<dbReference type="PROSITE" id="PS51257">
    <property type="entry name" value="PROKAR_LIPOPROTEIN"/>
    <property type="match status" value="1"/>
</dbReference>
<organism evidence="1 2">
    <name type="scientific">Alistipes finegoldii</name>
    <dbReference type="NCBI Taxonomy" id="214856"/>
    <lineage>
        <taxon>Bacteria</taxon>
        <taxon>Pseudomonadati</taxon>
        <taxon>Bacteroidota</taxon>
        <taxon>Bacteroidia</taxon>
        <taxon>Bacteroidales</taxon>
        <taxon>Rikenellaceae</taxon>
        <taxon>Alistipes</taxon>
    </lineage>
</organism>
<dbReference type="AlphaFoldDB" id="A0AAE4LJA4"/>
<protein>
    <submittedName>
        <fullName evidence="1">VCBS repeat-containing protein</fullName>
    </submittedName>
</protein>
<name>A0AAE4LJA4_9BACT</name>
<evidence type="ECO:0000313" key="1">
    <source>
        <dbReference type="EMBL" id="MDU0259146.1"/>
    </source>
</evidence>
<sequence>MTKSQRYGNTKMKTNLLPIFALLIVGCGNRNPANIVVENRIRQTEQTDSIIGDSYERDTIQGDFNGDGKIEYAYSESNPSEYYCLDEVDDGKLNNITFSNPTIPAIETEFQIERLTNEGDLNRDGTDEIGFFTRAVSRFGMYCVYSLRGGKWKEIVNLYTHDSFYGEENGNDPDLVRIDPDRKGYVIIRTLEWDDEISWYKEIEKSVKIK</sequence>
<dbReference type="InterPro" id="IPR028994">
    <property type="entry name" value="Integrin_alpha_N"/>
</dbReference>
<dbReference type="Proteomes" id="UP001181347">
    <property type="component" value="Unassembled WGS sequence"/>
</dbReference>
<evidence type="ECO:0000313" key="2">
    <source>
        <dbReference type="Proteomes" id="UP001181347"/>
    </source>
</evidence>
<dbReference type="RefSeq" id="WP_229028758.1">
    <property type="nucleotide sequence ID" value="NZ_JAHOOM010000025.1"/>
</dbReference>
<reference evidence="1" key="1">
    <citation type="submission" date="2023-10" db="EMBL/GenBank/DDBJ databases">
        <title>Genome Sequence of the Bacteria from From Gut Wall in Crohn's Disease.</title>
        <authorList>
            <person name="Rodriguez-Palacios A."/>
        </authorList>
    </citation>
    <scope>NUCLEOTIDE SEQUENCE</scope>
    <source>
        <strain evidence="1">CavFT-hAR58</strain>
    </source>
</reference>